<protein>
    <recommendedName>
        <fullName evidence="7">Cytochrome P450</fullName>
    </recommendedName>
</protein>
<dbReference type="GO" id="GO:0005506">
    <property type="term" value="F:iron ion binding"/>
    <property type="evidence" value="ECO:0007669"/>
    <property type="project" value="InterPro"/>
</dbReference>
<proteinExistence type="inferred from homology"/>
<comment type="similarity">
    <text evidence="1">Belongs to the cytochrome P450 family.</text>
</comment>
<gene>
    <name evidence="5" type="ORF">L596_029334</name>
</gene>
<dbReference type="Pfam" id="PF00067">
    <property type="entry name" value="p450"/>
    <property type="match status" value="1"/>
</dbReference>
<keyword evidence="2" id="KW-0479">Metal-binding</keyword>
<dbReference type="GO" id="GO:0016712">
    <property type="term" value="F:oxidoreductase activity, acting on paired donors, with incorporation or reduction of molecular oxygen, reduced flavin or flavoprotein as one donor, and incorporation of one atom of oxygen"/>
    <property type="evidence" value="ECO:0007669"/>
    <property type="project" value="TreeGrafter"/>
</dbReference>
<evidence type="ECO:0000256" key="1">
    <source>
        <dbReference type="ARBA" id="ARBA00010617"/>
    </source>
</evidence>
<evidence type="ECO:0000256" key="3">
    <source>
        <dbReference type="ARBA" id="ARBA00023004"/>
    </source>
</evidence>
<dbReference type="PANTHER" id="PTHR24300">
    <property type="entry name" value="CYTOCHROME P450 508A4-RELATED"/>
    <property type="match status" value="1"/>
</dbReference>
<dbReference type="Proteomes" id="UP000298663">
    <property type="component" value="Unassembled WGS sequence"/>
</dbReference>
<dbReference type="GO" id="GO:0005737">
    <property type="term" value="C:cytoplasm"/>
    <property type="evidence" value="ECO:0007669"/>
    <property type="project" value="TreeGrafter"/>
</dbReference>
<dbReference type="STRING" id="34508.A0A4U5LUC1"/>
<dbReference type="EMBL" id="AZBU02000012">
    <property type="protein sequence ID" value="TKR59698.1"/>
    <property type="molecule type" value="Genomic_DNA"/>
</dbReference>
<reference evidence="5 6" key="1">
    <citation type="journal article" date="2015" name="Genome Biol.">
        <title>Comparative genomics of Steinernema reveals deeply conserved gene regulatory networks.</title>
        <authorList>
            <person name="Dillman A.R."/>
            <person name="Macchietto M."/>
            <person name="Porter C.F."/>
            <person name="Rogers A."/>
            <person name="Williams B."/>
            <person name="Antoshechkin I."/>
            <person name="Lee M.M."/>
            <person name="Goodwin Z."/>
            <person name="Lu X."/>
            <person name="Lewis E.E."/>
            <person name="Goodrich-Blair H."/>
            <person name="Stock S.P."/>
            <person name="Adams B.J."/>
            <person name="Sternberg P.W."/>
            <person name="Mortazavi A."/>
        </authorList>
    </citation>
    <scope>NUCLEOTIDE SEQUENCE [LARGE SCALE GENOMIC DNA]</scope>
    <source>
        <strain evidence="5 6">ALL</strain>
    </source>
</reference>
<dbReference type="PANTHER" id="PTHR24300:SF375">
    <property type="entry name" value="CYTOCHROME P450 FAMILY"/>
    <property type="match status" value="1"/>
</dbReference>
<dbReference type="SUPFAM" id="SSF48264">
    <property type="entry name" value="Cytochrome P450"/>
    <property type="match status" value="1"/>
</dbReference>
<accession>A0A4U5LUC1</accession>
<keyword evidence="4" id="KW-0503">Monooxygenase</keyword>
<dbReference type="InterPro" id="IPR036396">
    <property type="entry name" value="Cyt_P450_sf"/>
</dbReference>
<name>A0A4U5LUC1_STECR</name>
<comment type="caution">
    <text evidence="5">The sequence shown here is derived from an EMBL/GenBank/DDBJ whole genome shotgun (WGS) entry which is preliminary data.</text>
</comment>
<dbReference type="InterPro" id="IPR050182">
    <property type="entry name" value="Cytochrome_P450_fam2"/>
</dbReference>
<evidence type="ECO:0000256" key="2">
    <source>
        <dbReference type="ARBA" id="ARBA00022723"/>
    </source>
</evidence>
<dbReference type="GO" id="GO:0006805">
    <property type="term" value="P:xenobiotic metabolic process"/>
    <property type="evidence" value="ECO:0007669"/>
    <property type="project" value="TreeGrafter"/>
</dbReference>
<dbReference type="InterPro" id="IPR001128">
    <property type="entry name" value="Cyt_P450"/>
</dbReference>
<sequence>MLLHALVLCVALYAVFAVLLRFKRKDLPPGPTPWPFLGNAPDFILSRIQGKSAVKLMTEWKKTYGDVFTIWLGPMPAVNVCDYKTAMDAFVKTADAHSGRFKNVFHEILFGTTRVFCFLMVPFGKNNVVSLFTFLGILVLEGI</sequence>
<dbReference type="GO" id="GO:0020037">
    <property type="term" value="F:heme binding"/>
    <property type="evidence" value="ECO:0007669"/>
    <property type="project" value="InterPro"/>
</dbReference>
<organism evidence="5 6">
    <name type="scientific">Steinernema carpocapsae</name>
    <name type="common">Entomopathogenic nematode</name>
    <dbReference type="NCBI Taxonomy" id="34508"/>
    <lineage>
        <taxon>Eukaryota</taxon>
        <taxon>Metazoa</taxon>
        <taxon>Ecdysozoa</taxon>
        <taxon>Nematoda</taxon>
        <taxon>Chromadorea</taxon>
        <taxon>Rhabditida</taxon>
        <taxon>Tylenchina</taxon>
        <taxon>Panagrolaimomorpha</taxon>
        <taxon>Strongyloidoidea</taxon>
        <taxon>Steinernematidae</taxon>
        <taxon>Steinernema</taxon>
    </lineage>
</organism>
<dbReference type="OrthoDB" id="5837859at2759"/>
<evidence type="ECO:0000256" key="4">
    <source>
        <dbReference type="ARBA" id="ARBA00023033"/>
    </source>
</evidence>
<dbReference type="AlphaFoldDB" id="A0A4U5LUC1"/>
<evidence type="ECO:0000313" key="6">
    <source>
        <dbReference type="Proteomes" id="UP000298663"/>
    </source>
</evidence>
<dbReference type="Gene3D" id="1.10.630.10">
    <property type="entry name" value="Cytochrome P450"/>
    <property type="match status" value="1"/>
</dbReference>
<evidence type="ECO:0000313" key="5">
    <source>
        <dbReference type="EMBL" id="TKR59698.1"/>
    </source>
</evidence>
<keyword evidence="6" id="KW-1185">Reference proteome</keyword>
<keyword evidence="3" id="KW-0408">Iron</keyword>
<dbReference type="GO" id="GO:0006082">
    <property type="term" value="P:organic acid metabolic process"/>
    <property type="evidence" value="ECO:0007669"/>
    <property type="project" value="TreeGrafter"/>
</dbReference>
<keyword evidence="4" id="KW-0560">Oxidoreductase</keyword>
<reference evidence="5 6" key="2">
    <citation type="journal article" date="2019" name="G3 (Bethesda)">
        <title>Hybrid Assembly of the Genome of the Entomopathogenic Nematode Steinernema carpocapsae Identifies the X-Chromosome.</title>
        <authorList>
            <person name="Serra L."/>
            <person name="Macchietto M."/>
            <person name="Macias-Munoz A."/>
            <person name="McGill C.J."/>
            <person name="Rodriguez I.M."/>
            <person name="Rodriguez B."/>
            <person name="Murad R."/>
            <person name="Mortazavi A."/>
        </authorList>
    </citation>
    <scope>NUCLEOTIDE SEQUENCE [LARGE SCALE GENOMIC DNA]</scope>
    <source>
        <strain evidence="5 6">ALL</strain>
    </source>
</reference>
<evidence type="ECO:0008006" key="7">
    <source>
        <dbReference type="Google" id="ProtNLM"/>
    </source>
</evidence>